<dbReference type="Proteomes" id="UP000290444">
    <property type="component" value="Unassembled WGS sequence"/>
</dbReference>
<dbReference type="AlphaFoldDB" id="A0A4Q1VAK7"/>
<gene>
    <name evidence="1" type="ORF">B5V01_10850</name>
</gene>
<dbReference type="EMBL" id="MZXX01000014">
    <property type="protein sequence ID" value="RXT47097.1"/>
    <property type="molecule type" value="Genomic_DNA"/>
</dbReference>
<organism evidence="1 2">
    <name type="scientific">Mesorhizobium erdmanii</name>
    <dbReference type="NCBI Taxonomy" id="1777866"/>
    <lineage>
        <taxon>Bacteria</taxon>
        <taxon>Pseudomonadati</taxon>
        <taxon>Pseudomonadota</taxon>
        <taxon>Alphaproteobacteria</taxon>
        <taxon>Hyphomicrobiales</taxon>
        <taxon>Phyllobacteriaceae</taxon>
        <taxon>Mesorhizobium</taxon>
    </lineage>
</organism>
<comment type="caution">
    <text evidence="1">The sequence shown here is derived from an EMBL/GenBank/DDBJ whole genome shotgun (WGS) entry which is preliminary data.</text>
</comment>
<name>A0A4Q1VAK7_9HYPH</name>
<protein>
    <submittedName>
        <fullName evidence="1">Uncharacterized protein</fullName>
    </submittedName>
</protein>
<proteinExistence type="predicted"/>
<evidence type="ECO:0000313" key="2">
    <source>
        <dbReference type="Proteomes" id="UP000290444"/>
    </source>
</evidence>
<evidence type="ECO:0000313" key="1">
    <source>
        <dbReference type="EMBL" id="RXT47097.1"/>
    </source>
</evidence>
<reference evidence="1 2" key="1">
    <citation type="submission" date="2017-03" db="EMBL/GenBank/DDBJ databases">
        <authorList>
            <person name="Safronova V.I."/>
            <person name="Sazanova A.L."/>
            <person name="Chirak E.R."/>
        </authorList>
    </citation>
    <scope>NUCLEOTIDE SEQUENCE [LARGE SCALE GENOMIC DNA]</scope>
    <source>
        <strain evidence="1 2">Opo-242</strain>
    </source>
</reference>
<accession>A0A4Q1VAK7</accession>
<sequence>MIRHMGKKAKQKAMQAIDAPLEDGLEGEAAYYARKVGITRDEAAKIIREANAPKLSIVRKEKVS</sequence>